<keyword evidence="1" id="KW-0472">Membrane</keyword>
<feature type="transmembrane region" description="Helical" evidence="1">
    <location>
        <begin position="12"/>
        <end position="32"/>
    </location>
</feature>
<name>A0A7V8FNB2_9BURK</name>
<sequence length="109" mass="11777">MPSMSPSQRGRRAWLACLAAYVLLLLYPNLYLLGSPWNVALPGGPMIGSGRVHVLLVNALLLAMVFAAVRRAWIGVLLLAPFFALLPLELFYMAQFGTPTHAGLLGVMA</sequence>
<evidence type="ECO:0000313" key="3">
    <source>
        <dbReference type="Proteomes" id="UP000461670"/>
    </source>
</evidence>
<dbReference type="AlphaFoldDB" id="A0A7V8FNB2"/>
<keyword evidence="1" id="KW-1133">Transmembrane helix</keyword>
<feature type="transmembrane region" description="Helical" evidence="1">
    <location>
        <begin position="76"/>
        <end position="94"/>
    </location>
</feature>
<proteinExistence type="predicted"/>
<keyword evidence="1" id="KW-0812">Transmembrane</keyword>
<comment type="caution">
    <text evidence="2">The sequence shown here is derived from an EMBL/GenBank/DDBJ whole genome shotgun (WGS) entry which is preliminary data.</text>
</comment>
<reference evidence="3" key="1">
    <citation type="journal article" date="2020" name="MBio">
        <title>Horizontal gene transfer to a defensive symbiont with a reduced genome amongst a multipartite beetle microbiome.</title>
        <authorList>
            <person name="Waterworth S.C."/>
            <person name="Florez L.V."/>
            <person name="Rees E.R."/>
            <person name="Hertweck C."/>
            <person name="Kaltenpoth M."/>
            <person name="Kwan J.C."/>
        </authorList>
    </citation>
    <scope>NUCLEOTIDE SEQUENCE [LARGE SCALE GENOMIC DNA]</scope>
</reference>
<dbReference type="Proteomes" id="UP000461670">
    <property type="component" value="Unassembled WGS sequence"/>
</dbReference>
<feature type="transmembrane region" description="Helical" evidence="1">
    <location>
        <begin position="52"/>
        <end position="69"/>
    </location>
</feature>
<protein>
    <submittedName>
        <fullName evidence="2">Uncharacterized protein</fullName>
    </submittedName>
</protein>
<gene>
    <name evidence="2" type="ORF">GAK30_02310</name>
</gene>
<evidence type="ECO:0000313" key="2">
    <source>
        <dbReference type="EMBL" id="KAF1020707.1"/>
    </source>
</evidence>
<evidence type="ECO:0000256" key="1">
    <source>
        <dbReference type="SAM" id="Phobius"/>
    </source>
</evidence>
<accession>A0A7V8FNB2</accession>
<dbReference type="EMBL" id="WNDQ01000031">
    <property type="protein sequence ID" value="KAF1020707.1"/>
    <property type="molecule type" value="Genomic_DNA"/>
</dbReference>
<organism evidence="2 3">
    <name type="scientific">Paracidovorax wautersii</name>
    <dbReference type="NCBI Taxonomy" id="1177982"/>
    <lineage>
        <taxon>Bacteria</taxon>
        <taxon>Pseudomonadati</taxon>
        <taxon>Pseudomonadota</taxon>
        <taxon>Betaproteobacteria</taxon>
        <taxon>Burkholderiales</taxon>
        <taxon>Comamonadaceae</taxon>
        <taxon>Paracidovorax</taxon>
    </lineage>
</organism>